<feature type="region of interest" description="Disordered" evidence="1">
    <location>
        <begin position="1"/>
        <end position="20"/>
    </location>
</feature>
<evidence type="ECO:0000256" key="1">
    <source>
        <dbReference type="SAM" id="MobiDB-lite"/>
    </source>
</evidence>
<proteinExistence type="predicted"/>
<dbReference type="AlphaFoldDB" id="A0AA41S6U8"/>
<name>A0AA41S6U8_PAPNU</name>
<accession>A0AA41S6U8</accession>
<feature type="region of interest" description="Disordered" evidence="1">
    <location>
        <begin position="50"/>
        <end position="76"/>
    </location>
</feature>
<feature type="non-terminal residue" evidence="2">
    <location>
        <position position="142"/>
    </location>
</feature>
<dbReference type="Proteomes" id="UP001177140">
    <property type="component" value="Unassembled WGS sequence"/>
</dbReference>
<keyword evidence="3" id="KW-1185">Reference proteome</keyword>
<feature type="compositionally biased region" description="Polar residues" evidence="1">
    <location>
        <begin position="9"/>
        <end position="20"/>
    </location>
</feature>
<comment type="caution">
    <text evidence="2">The sequence shown here is derived from an EMBL/GenBank/DDBJ whole genome shotgun (WGS) entry which is preliminary data.</text>
</comment>
<evidence type="ECO:0000313" key="3">
    <source>
        <dbReference type="Proteomes" id="UP001177140"/>
    </source>
</evidence>
<gene>
    <name evidence="2" type="ORF">MKW94_016366</name>
</gene>
<reference evidence="2" key="1">
    <citation type="submission" date="2022-03" db="EMBL/GenBank/DDBJ databases">
        <title>A functionally conserved STORR gene fusion in Papaver species that diverged 16.8 million years ago.</title>
        <authorList>
            <person name="Catania T."/>
        </authorList>
    </citation>
    <scope>NUCLEOTIDE SEQUENCE</scope>
    <source>
        <strain evidence="2">S-191538</strain>
    </source>
</reference>
<protein>
    <submittedName>
        <fullName evidence="2">Uncharacterized protein</fullName>
    </submittedName>
</protein>
<organism evidence="2 3">
    <name type="scientific">Papaver nudicaule</name>
    <name type="common">Iceland poppy</name>
    <dbReference type="NCBI Taxonomy" id="74823"/>
    <lineage>
        <taxon>Eukaryota</taxon>
        <taxon>Viridiplantae</taxon>
        <taxon>Streptophyta</taxon>
        <taxon>Embryophyta</taxon>
        <taxon>Tracheophyta</taxon>
        <taxon>Spermatophyta</taxon>
        <taxon>Magnoliopsida</taxon>
        <taxon>Ranunculales</taxon>
        <taxon>Papaveraceae</taxon>
        <taxon>Papaveroideae</taxon>
        <taxon>Papaver</taxon>
    </lineage>
</organism>
<evidence type="ECO:0000313" key="2">
    <source>
        <dbReference type="EMBL" id="MCL7029625.1"/>
    </source>
</evidence>
<sequence>MVEAMNEEIQCSGTTLDSNSSDYTQRMKQYRLNARRRLSNFTAEEKARWLARRAESQRQRRRGGKARSMTAGPSDNVVVAREQSMNRIGPAIPRGARLSSIRRLARDHCSTTAENFEDVGKIMAEEGNKSKRAKFCSHLNMP</sequence>
<dbReference type="EMBL" id="JAJJMA010092145">
    <property type="protein sequence ID" value="MCL7029625.1"/>
    <property type="molecule type" value="Genomic_DNA"/>
</dbReference>